<name>E4X5C6_OIKDI</name>
<accession>E4X5C6</accession>
<proteinExistence type="predicted"/>
<dbReference type="InParanoid" id="E4X5C6"/>
<protein>
    <submittedName>
        <fullName evidence="2">Uncharacterized protein</fullName>
    </submittedName>
</protein>
<evidence type="ECO:0000313" key="3">
    <source>
        <dbReference type="Proteomes" id="UP000001307"/>
    </source>
</evidence>
<evidence type="ECO:0000256" key="1">
    <source>
        <dbReference type="SAM" id="Coils"/>
    </source>
</evidence>
<evidence type="ECO:0000313" key="2">
    <source>
        <dbReference type="EMBL" id="CBY18495.1"/>
    </source>
</evidence>
<reference evidence="2" key="1">
    <citation type="journal article" date="2010" name="Science">
        <title>Plasticity of animal genome architecture unmasked by rapid evolution of a pelagic tunicate.</title>
        <authorList>
            <person name="Denoeud F."/>
            <person name="Henriet S."/>
            <person name="Mungpakdee S."/>
            <person name="Aury J.M."/>
            <person name="Da Silva C."/>
            <person name="Brinkmann H."/>
            <person name="Mikhaleva J."/>
            <person name="Olsen L.C."/>
            <person name="Jubin C."/>
            <person name="Canestro C."/>
            <person name="Bouquet J.M."/>
            <person name="Danks G."/>
            <person name="Poulain J."/>
            <person name="Campsteijn C."/>
            <person name="Adamski M."/>
            <person name="Cross I."/>
            <person name="Yadetie F."/>
            <person name="Muffato M."/>
            <person name="Louis A."/>
            <person name="Butcher S."/>
            <person name="Tsagkogeorga G."/>
            <person name="Konrad A."/>
            <person name="Singh S."/>
            <person name="Jensen M.F."/>
            <person name="Cong E.H."/>
            <person name="Eikeseth-Otteraa H."/>
            <person name="Noel B."/>
            <person name="Anthouard V."/>
            <person name="Porcel B.M."/>
            <person name="Kachouri-Lafond R."/>
            <person name="Nishino A."/>
            <person name="Ugolini M."/>
            <person name="Chourrout P."/>
            <person name="Nishida H."/>
            <person name="Aasland R."/>
            <person name="Huzurbazar S."/>
            <person name="Westhof E."/>
            <person name="Delsuc F."/>
            <person name="Lehrach H."/>
            <person name="Reinhardt R."/>
            <person name="Weissenbach J."/>
            <person name="Roy S.W."/>
            <person name="Artiguenave F."/>
            <person name="Postlethwait J.H."/>
            <person name="Manak J.R."/>
            <person name="Thompson E.M."/>
            <person name="Jaillon O."/>
            <person name="Du Pasquier L."/>
            <person name="Boudinot P."/>
            <person name="Liberles D.A."/>
            <person name="Volff J.N."/>
            <person name="Philippe H."/>
            <person name="Lenhard B."/>
            <person name="Roest Crollius H."/>
            <person name="Wincker P."/>
            <person name="Chourrout D."/>
        </authorList>
    </citation>
    <scope>NUCLEOTIDE SEQUENCE [LARGE SCALE GENOMIC DNA]</scope>
</reference>
<feature type="coiled-coil region" evidence="1">
    <location>
        <begin position="142"/>
        <end position="169"/>
    </location>
</feature>
<keyword evidence="3" id="KW-1185">Reference proteome</keyword>
<feature type="coiled-coil region" evidence="1">
    <location>
        <begin position="194"/>
        <end position="221"/>
    </location>
</feature>
<dbReference type="OrthoDB" id="10121160at2759"/>
<organism evidence="2">
    <name type="scientific">Oikopleura dioica</name>
    <name type="common">Tunicate</name>
    <dbReference type="NCBI Taxonomy" id="34765"/>
    <lineage>
        <taxon>Eukaryota</taxon>
        <taxon>Metazoa</taxon>
        <taxon>Chordata</taxon>
        <taxon>Tunicata</taxon>
        <taxon>Appendicularia</taxon>
        <taxon>Copelata</taxon>
        <taxon>Oikopleuridae</taxon>
        <taxon>Oikopleura</taxon>
    </lineage>
</organism>
<dbReference type="AlphaFoldDB" id="E4X5C6"/>
<gene>
    <name evidence="2" type="ORF">GSOID_T00002359001</name>
</gene>
<keyword evidence="1" id="KW-0175">Coiled coil</keyword>
<dbReference type="Proteomes" id="UP000001307">
    <property type="component" value="Unassembled WGS sequence"/>
</dbReference>
<sequence>MRYRPAFDTENQREEQLVRMVEIDCMLDTLLRNAESGLRRINDLEPEFYFDDFGKKSSKFQKYDSSFTSNDLSFAFDDDDDNLSNASLSTVDSNATVRNMSDDSFTKLKSSISMSSADSAIDVTPPSPFDLKKELATLRTRNNGLHEQVSDMQHEMSSLQRQIKESRINAAYLRQSARNIIYPNSNAGRTVTFTMKKNVDKEKAQKAMENLQREIQRAMIPNLRAF</sequence>
<dbReference type="EMBL" id="FN653025">
    <property type="protein sequence ID" value="CBY18495.1"/>
    <property type="molecule type" value="Genomic_DNA"/>
</dbReference>